<dbReference type="Proteomes" id="UP001280581">
    <property type="component" value="Unassembled WGS sequence"/>
</dbReference>
<keyword evidence="2" id="KW-1185">Reference proteome</keyword>
<name>A0AAN6RK57_9PLEO</name>
<accession>A0AAN6RK57</accession>
<evidence type="ECO:0000313" key="2">
    <source>
        <dbReference type="Proteomes" id="UP001280581"/>
    </source>
</evidence>
<dbReference type="AlphaFoldDB" id="A0AAN6RK57"/>
<dbReference type="EMBL" id="WVTA01000002">
    <property type="protein sequence ID" value="KAK3215498.1"/>
    <property type="molecule type" value="Genomic_DNA"/>
</dbReference>
<comment type="caution">
    <text evidence="1">The sequence shown here is derived from an EMBL/GenBank/DDBJ whole genome shotgun (WGS) entry which is preliminary data.</text>
</comment>
<organism evidence="1 2">
    <name type="scientific">Pseudopithomyces chartarum</name>
    <dbReference type="NCBI Taxonomy" id="1892770"/>
    <lineage>
        <taxon>Eukaryota</taxon>
        <taxon>Fungi</taxon>
        <taxon>Dikarya</taxon>
        <taxon>Ascomycota</taxon>
        <taxon>Pezizomycotina</taxon>
        <taxon>Dothideomycetes</taxon>
        <taxon>Pleosporomycetidae</taxon>
        <taxon>Pleosporales</taxon>
        <taxon>Massarineae</taxon>
        <taxon>Didymosphaeriaceae</taxon>
        <taxon>Pseudopithomyces</taxon>
    </lineage>
</organism>
<sequence>MVEYQFHEALPNTITPICEDPEPDRHTFADIREDCDSEFVYCACCGCQTQDPVVDGGGSGEDDGNGEQTFYMDLCDSCEDPSSPEYTLRMQALRLRSAYGNHLASEQQRSHLLQPNRSYGDRKYTEATIMHEQCYQALYRMDEAVGKVFPIAADQNDSLVIDILELRFKMNPWYGYCHCAYIIKTKIGKFVFDPTGVQFGPRWPAFVLYKDYEYRILSHESAIMFVEPLGFTKKDTDKKLASLLQESRGCR</sequence>
<evidence type="ECO:0000313" key="1">
    <source>
        <dbReference type="EMBL" id="KAK3215498.1"/>
    </source>
</evidence>
<reference evidence="1 2" key="1">
    <citation type="submission" date="2021-02" db="EMBL/GenBank/DDBJ databases">
        <title>Genome assembly of Pseudopithomyces chartarum.</title>
        <authorList>
            <person name="Jauregui R."/>
            <person name="Singh J."/>
            <person name="Voisey C."/>
        </authorList>
    </citation>
    <scope>NUCLEOTIDE SEQUENCE [LARGE SCALE GENOMIC DNA]</scope>
    <source>
        <strain evidence="1 2">AGR01</strain>
    </source>
</reference>
<protein>
    <submittedName>
        <fullName evidence="1">Uncharacterized protein</fullName>
    </submittedName>
</protein>
<proteinExistence type="predicted"/>
<gene>
    <name evidence="1" type="ORF">GRF29_8g189467</name>
</gene>